<reference evidence="2 3" key="1">
    <citation type="submission" date="2011-08" db="EMBL/GenBank/DDBJ databases">
        <title>The Genome Sequence of Eubacteriaceae bacterium CM5.</title>
        <authorList>
            <consortium name="The Broad Institute Genome Sequencing Platform"/>
            <person name="Earl A."/>
            <person name="Ward D."/>
            <person name="Feldgarden M."/>
            <person name="Gevers D."/>
            <person name="Sizova M."/>
            <person name="Hazen A."/>
            <person name="Epstein S."/>
            <person name="Young S.K."/>
            <person name="Zeng Q."/>
            <person name="Gargeya S."/>
            <person name="Fitzgerald M."/>
            <person name="Haas B."/>
            <person name="Abouelleil A."/>
            <person name="Alvarado L."/>
            <person name="Arachchi H.M."/>
            <person name="Berlin A."/>
            <person name="Brown A."/>
            <person name="Chapman S.B."/>
            <person name="Chen Z."/>
            <person name="Dunbar C."/>
            <person name="Freedman E."/>
            <person name="Gearin G."/>
            <person name="Gellesch M."/>
            <person name="Goldberg J."/>
            <person name="Griggs A."/>
            <person name="Gujja S."/>
            <person name="Heiman D."/>
            <person name="Howarth C."/>
            <person name="Larson L."/>
            <person name="Lui A."/>
            <person name="MacDonald P.J.P."/>
            <person name="Montmayeur A."/>
            <person name="Murphy C."/>
            <person name="Neiman D."/>
            <person name="Pearson M."/>
            <person name="Priest M."/>
            <person name="Roberts A."/>
            <person name="Saif S."/>
            <person name="Shea T."/>
            <person name="Shenoy N."/>
            <person name="Sisk P."/>
            <person name="Stolte C."/>
            <person name="Sykes S."/>
            <person name="Wortman J."/>
            <person name="Nusbaum C."/>
            <person name="Birren B."/>
        </authorList>
    </citation>
    <scope>NUCLEOTIDE SEQUENCE [LARGE SCALE GENOMIC DNA]</scope>
    <source>
        <strain evidence="2 3">CM5</strain>
    </source>
</reference>
<evidence type="ECO:0000313" key="2">
    <source>
        <dbReference type="EMBL" id="EHL19067.1"/>
    </source>
</evidence>
<comment type="caution">
    <text evidence="2">The sequence shown here is derived from an EMBL/GenBank/DDBJ whole genome shotgun (WGS) entry which is preliminary data.</text>
</comment>
<dbReference type="Pfam" id="PF10040">
    <property type="entry name" value="CRISPR_Cas6"/>
    <property type="match status" value="1"/>
</dbReference>
<sequence length="236" mass="27229">MLAQINIQLEGNYLNFNMGSLFHGYLMEHIDTAYADYFHYNTTNPFTSCIYKEKDKYFWRITTYNKKAYDMIIETLKQNMPEQIYIRHKDTAFNVVSYDIQETSFEELFLSNTKCNRTTLLTPTTFKSNGTNQIFPSISTLLSGVIEKINKHSDSIMLSDEKIISELLEKTYIKDYNLRTKIFNLEGIRIKGFIGTMDLSIKGDNTLSQLLNFLILSSQYTGLGRKTSLGMGGVKI</sequence>
<name>G9XD62_9FIRM</name>
<dbReference type="AlphaFoldDB" id="G9XD62"/>
<dbReference type="CDD" id="cd21141">
    <property type="entry name" value="Cas6_III-like"/>
    <property type="match status" value="1"/>
</dbReference>
<dbReference type="InterPro" id="IPR019267">
    <property type="entry name" value="CRISPR-assoc_Cas6_C"/>
</dbReference>
<dbReference type="RefSeq" id="WP_009528579.1">
    <property type="nucleotide sequence ID" value="NZ_JH414597.1"/>
</dbReference>
<dbReference type="Proteomes" id="UP000003379">
    <property type="component" value="Unassembled WGS sequence"/>
</dbReference>
<organism evidence="2 3">
    <name type="scientific">Peptoanaerobacter stomatis</name>
    <dbReference type="NCBI Taxonomy" id="796937"/>
    <lineage>
        <taxon>Bacteria</taxon>
        <taxon>Bacillati</taxon>
        <taxon>Bacillota</taxon>
        <taxon>Clostridia</taxon>
        <taxon>Peptostreptococcales</taxon>
        <taxon>Filifactoraceae</taxon>
        <taxon>Peptoanaerobacter</taxon>
    </lineage>
</organism>
<feature type="domain" description="CRISPR-associated protein Cas6 C-terminal" evidence="1">
    <location>
        <begin position="119"/>
        <end position="234"/>
    </location>
</feature>
<dbReference type="Gene3D" id="3.30.70.1900">
    <property type="match status" value="1"/>
</dbReference>
<dbReference type="Gene3D" id="3.30.70.1890">
    <property type="match status" value="1"/>
</dbReference>
<dbReference type="InterPro" id="IPR045747">
    <property type="entry name" value="CRISPR-assoc_prot_Cas6_N_sf"/>
</dbReference>
<dbReference type="HOGENOM" id="CLU_063836_2_0_9"/>
<evidence type="ECO:0000313" key="3">
    <source>
        <dbReference type="Proteomes" id="UP000003379"/>
    </source>
</evidence>
<gene>
    <name evidence="2" type="ORF">HMPREF9628_00301</name>
</gene>
<protein>
    <recommendedName>
        <fullName evidence="1">CRISPR-associated protein Cas6 C-terminal domain-containing protein</fullName>
    </recommendedName>
</protein>
<proteinExistence type="predicted"/>
<evidence type="ECO:0000259" key="1">
    <source>
        <dbReference type="Pfam" id="PF10040"/>
    </source>
</evidence>
<dbReference type="EMBL" id="AFZG01000030">
    <property type="protein sequence ID" value="EHL19067.1"/>
    <property type="molecule type" value="Genomic_DNA"/>
</dbReference>
<accession>G9XD62</accession>